<gene>
    <name evidence="2" type="ORF">GVT53_18550</name>
</gene>
<feature type="transmembrane region" description="Helical" evidence="1">
    <location>
        <begin position="40"/>
        <end position="57"/>
    </location>
</feature>
<dbReference type="RefSeq" id="WP_166249967.1">
    <property type="nucleotide sequence ID" value="NZ_CP049616.1"/>
</dbReference>
<accession>A0A6G7J6Y5</accession>
<organism evidence="2 3">
    <name type="scientific">Flagellimonas oceani</name>
    <dbReference type="NCBI Taxonomy" id="2698672"/>
    <lineage>
        <taxon>Bacteria</taxon>
        <taxon>Pseudomonadati</taxon>
        <taxon>Bacteroidota</taxon>
        <taxon>Flavobacteriia</taxon>
        <taxon>Flavobacteriales</taxon>
        <taxon>Flavobacteriaceae</taxon>
        <taxon>Flagellimonas</taxon>
    </lineage>
</organism>
<feature type="transmembrane region" description="Helical" evidence="1">
    <location>
        <begin position="6"/>
        <end position="28"/>
    </location>
</feature>
<evidence type="ECO:0000313" key="3">
    <source>
        <dbReference type="Proteomes" id="UP000502928"/>
    </source>
</evidence>
<dbReference type="EMBL" id="CP049616">
    <property type="protein sequence ID" value="QII46595.1"/>
    <property type="molecule type" value="Genomic_DNA"/>
</dbReference>
<protein>
    <submittedName>
        <fullName evidence="2">Uncharacterized protein</fullName>
    </submittedName>
</protein>
<evidence type="ECO:0000313" key="2">
    <source>
        <dbReference type="EMBL" id="QII46595.1"/>
    </source>
</evidence>
<dbReference type="KEGG" id="mut:GVT53_18550"/>
<dbReference type="AlphaFoldDB" id="A0A6G7J6Y5"/>
<dbReference type="Proteomes" id="UP000502928">
    <property type="component" value="Chromosome"/>
</dbReference>
<reference evidence="2 3" key="1">
    <citation type="submission" date="2020-02" db="EMBL/GenBank/DDBJ databases">
        <title>Complete genome of Muricauda sp. 501str8.</title>
        <authorList>
            <person name="Dong B."/>
            <person name="Zhu S."/>
            <person name="Yang J."/>
            <person name="Chen J."/>
        </authorList>
    </citation>
    <scope>NUCLEOTIDE SEQUENCE [LARGE SCALE GENOMIC DNA]</scope>
    <source>
        <strain evidence="2 3">501str8</strain>
    </source>
</reference>
<name>A0A6G7J6Y5_9FLAO</name>
<keyword evidence="1" id="KW-1133">Transmembrane helix</keyword>
<sequence>MNWNEYPWINIVSIFIGTVIVVIQILDCKSTKCKKRKKNSVIGLSVFLMIFSTFGTITDEVTRNKEIEKDSIRAVNISKSIESSIKKAELLKTNVDNLNDVIVNVDKKTDSQLERIGQYSNSFKRILDLQDLNMKNLTGGDGYAYIEPQINSLDSAKSKFGLTRGGTNTLVNLQIVAWTKTTEFQEILPSFFYSDASKYDMEYFNGEFPIAIAFSALNGTWDQIIKYLKVEGNWEYCYYVVSFTDKHLKGKNYIFKRYVSNNFPENELIQRFENLWIQQQTEKK</sequence>
<keyword evidence="1" id="KW-0472">Membrane</keyword>
<keyword evidence="1" id="KW-0812">Transmembrane</keyword>
<proteinExistence type="predicted"/>
<keyword evidence="3" id="KW-1185">Reference proteome</keyword>
<evidence type="ECO:0000256" key="1">
    <source>
        <dbReference type="SAM" id="Phobius"/>
    </source>
</evidence>